<feature type="binding site" evidence="13">
    <location>
        <position position="600"/>
    </location>
    <ligand>
        <name>ATP</name>
        <dbReference type="ChEBI" id="CHEBI:30616"/>
    </ligand>
</feature>
<dbReference type="InterPro" id="IPR036412">
    <property type="entry name" value="HAD-like_sf"/>
</dbReference>
<feature type="transmembrane region" description="Helical" evidence="15">
    <location>
        <begin position="1072"/>
        <end position="1092"/>
    </location>
</feature>
<feature type="binding site" evidence="14">
    <location>
        <position position="460"/>
    </location>
    <ligand>
        <name>Mg(2+)</name>
        <dbReference type="ChEBI" id="CHEBI:18420"/>
    </ligand>
</feature>
<dbReference type="AlphaFoldDB" id="A0A152A4C0"/>
<dbReference type="GO" id="GO:0005524">
    <property type="term" value="F:ATP binding"/>
    <property type="evidence" value="ECO:0007669"/>
    <property type="project" value="UniProtKB-UniRule"/>
</dbReference>
<proteinExistence type="inferred from homology"/>
<feature type="binding site" evidence="13">
    <location>
        <position position="459"/>
    </location>
    <ligand>
        <name>ATP</name>
        <dbReference type="ChEBI" id="CHEBI:30616"/>
    </ligand>
</feature>
<keyword evidence="4 14" id="KW-0479">Metal-binding</keyword>
<dbReference type="Gene3D" id="3.40.1110.10">
    <property type="entry name" value="Calcium-transporting ATPase, cytoplasmic domain N"/>
    <property type="match status" value="1"/>
</dbReference>
<dbReference type="InParanoid" id="A0A152A4C0"/>
<comment type="cofactor">
    <cofactor evidence="14">
        <name>Mg(2+)</name>
        <dbReference type="ChEBI" id="CHEBI:18420"/>
    </cofactor>
</comment>
<feature type="binding site" evidence="14">
    <location>
        <position position="829"/>
    </location>
    <ligand>
        <name>Mg(2+)</name>
        <dbReference type="ChEBI" id="CHEBI:18420"/>
    </ligand>
</feature>
<dbReference type="GO" id="GO:0000287">
    <property type="term" value="F:magnesium ion binding"/>
    <property type="evidence" value="ECO:0007669"/>
    <property type="project" value="UniProtKB-UniRule"/>
</dbReference>
<dbReference type="InterPro" id="IPR023299">
    <property type="entry name" value="ATPase_P-typ_cyto_dom_N"/>
</dbReference>
<protein>
    <recommendedName>
        <fullName evidence="15">Phospholipid-transporting ATPase</fullName>
        <ecNumber evidence="15">7.6.2.1</ecNumber>
    </recommendedName>
</protein>
<dbReference type="Pfam" id="PF16212">
    <property type="entry name" value="PhoLip_ATPase_C"/>
    <property type="match status" value="1"/>
</dbReference>
<sequence length="1129" mass="129935">MRITNLVKKRKKRFHDSYPLIHVNPSSIENPNHQHLFHKSFCKNEITTTKYTRYNFIFKNLFEQFKRLTNIYFLVICIITFIPEVSPFDQTTTIIPLVFVLTITAIKEGYEDYQRYKADNKSNKREFLIYSAEKKEFEKKQSKHIKVGDLIKVENNQPFPSDLVFLKSSLEDGLCYVETSQLDGESNLKIYRASSKTYGMTDEEIINLNAGIQCEIPNHNLYRFHGSIQVEGEDLSPLDEKNLLLRGAALRNTGYILGVVIYCGKDTKLSLNQKNPPSKFSSVEKKISKSVIGIFAFKMCLVVVSTILGALFQKNTASNSWYLWNPIDPDIDSLAISIVKTFFTYFALLSFLVPMSLMVTLEVVKVSQSKFMQWDLNMSYKEKFNVPIDYETQSPKDKEVEMVDLKQSITPNSGEGSSSKNPVKEEEQPKKYKGPKYMSVNNSNLNDELAQVNYVFSDKTGTLTENRMVFSKCSIKGQVFNRAMEGELNEFIQKVEDSQHVKDFLMVMGLCHMVISETNQETNVIKYQSQSPDEISLCDCARENQYTFLNRTTSGHMELRVNGELRRYQLLSTMDFNSERRRMSVLVRDLETLKIFLFSKGADSVMIDRLCDKDRVSDILEKTKQDIMEFATEGLRILILGMKEVDEEEFQHWYEELRVAQVQINDRHQELERVHDIMERDLHLVGCTAIEDKLQDGVPETIEYLINSNIKVWIITGDKQETAINIGHSCRLLSQGAPLMILNAHDMVGCRESLEQLKQMYKQIEADQVSMVVDGVTLTYIFMGLQNEFLELATKCHSVICCKATPLQKALVVNLVKKSTGKTCLAIGDGANDVSMIQEAQIGVGVYGNEGTQASRASDYAILRFRHLSRLLAVHGRYSILRNTQCIQYSFYKNMTFFFVEFLYSFHNGFSAQTLYSQWLITVFNTVVTATQPYLMALFEKDVHESVIEKNPHLYKEVQEGYFTYWTICKSLMGSLFQSILMYFGLYLLFREIDLLGSDGIVGGKLIMGSIAGAYGILAIQFFAAIETKTWNIITHIFYWASMVVYVLVALVECSFPTLPNYYVYQSNLQTFQFYLMVVLMIVMVLVPHYSLKFLRRQLFPIESEILQEQYLQRQLEARKLTESSSRMV</sequence>
<dbReference type="NCBIfam" id="TIGR01494">
    <property type="entry name" value="ATPase_P-type"/>
    <property type="match status" value="1"/>
</dbReference>
<keyword evidence="9 15" id="KW-1133">Transmembrane helix</keyword>
<keyword evidence="3 15" id="KW-0812">Transmembrane</keyword>
<dbReference type="SFLD" id="SFLDS00003">
    <property type="entry name" value="Haloacid_Dehalogenase"/>
    <property type="match status" value="1"/>
</dbReference>
<dbReference type="SUPFAM" id="SSF81665">
    <property type="entry name" value="Calcium ATPase, transmembrane domain M"/>
    <property type="match status" value="1"/>
</dbReference>
<dbReference type="InterPro" id="IPR032630">
    <property type="entry name" value="P_typ_ATPase_c"/>
</dbReference>
<keyword evidence="6 13" id="KW-0067">ATP-binding</keyword>
<dbReference type="SUPFAM" id="SSF81653">
    <property type="entry name" value="Calcium ATPase, transduction domain A"/>
    <property type="match status" value="1"/>
</dbReference>
<evidence type="ECO:0000313" key="20">
    <source>
        <dbReference type="Proteomes" id="UP000076078"/>
    </source>
</evidence>
<dbReference type="STRING" id="361077.A0A152A4C0"/>
<dbReference type="FunFam" id="3.40.50.1000:FF:000014">
    <property type="entry name" value="Phospholipid-transporting ATPase"/>
    <property type="match status" value="1"/>
</dbReference>
<feature type="binding site" evidence="13">
    <location>
        <position position="832"/>
    </location>
    <ligand>
        <name>ATP</name>
        <dbReference type="ChEBI" id="CHEBI:30616"/>
    </ligand>
</feature>
<keyword evidence="10 15" id="KW-0472">Membrane</keyword>
<feature type="compositionally biased region" description="Polar residues" evidence="16">
    <location>
        <begin position="407"/>
        <end position="421"/>
    </location>
</feature>
<evidence type="ECO:0000256" key="11">
    <source>
        <dbReference type="ARBA" id="ARBA00034036"/>
    </source>
</evidence>
<keyword evidence="20" id="KW-1185">Reference proteome</keyword>
<dbReference type="InterPro" id="IPR044492">
    <property type="entry name" value="P_typ_ATPase_HD_dom"/>
</dbReference>
<feature type="binding site" evidence="13">
    <location>
        <position position="576"/>
    </location>
    <ligand>
        <name>ATP</name>
        <dbReference type="ChEBI" id="CHEBI:30616"/>
    </ligand>
</feature>
<dbReference type="InterPro" id="IPR008250">
    <property type="entry name" value="ATPase_P-typ_transduc_dom_A_sf"/>
</dbReference>
<dbReference type="InterPro" id="IPR018303">
    <property type="entry name" value="ATPase_P-typ_P_site"/>
</dbReference>
<evidence type="ECO:0000256" key="7">
    <source>
        <dbReference type="ARBA" id="ARBA00022842"/>
    </source>
</evidence>
<dbReference type="Proteomes" id="UP000076078">
    <property type="component" value="Unassembled WGS sequence"/>
</dbReference>
<comment type="catalytic activity">
    <reaction evidence="11 15">
        <text>ATP + H2O + phospholipidSide 1 = ADP + phosphate + phospholipidSide 2.</text>
        <dbReference type="EC" id="7.6.2.1"/>
    </reaction>
</comment>
<dbReference type="OMA" id="KKYIDCC"/>
<dbReference type="SUPFAM" id="SSF56784">
    <property type="entry name" value="HAD-like"/>
    <property type="match status" value="1"/>
</dbReference>
<dbReference type="PROSITE" id="PS00154">
    <property type="entry name" value="ATPASE_E1_E2"/>
    <property type="match status" value="1"/>
</dbReference>
<organism evidence="19 20">
    <name type="scientific">Tieghemostelium lacteum</name>
    <name type="common">Slime mold</name>
    <name type="synonym">Dictyostelium lacteum</name>
    <dbReference type="NCBI Taxonomy" id="361077"/>
    <lineage>
        <taxon>Eukaryota</taxon>
        <taxon>Amoebozoa</taxon>
        <taxon>Evosea</taxon>
        <taxon>Eumycetozoa</taxon>
        <taxon>Dictyostelia</taxon>
        <taxon>Dictyosteliales</taxon>
        <taxon>Raperosteliaceae</taxon>
        <taxon>Tieghemostelium</taxon>
    </lineage>
</organism>
<feature type="transmembrane region" description="Helical" evidence="15">
    <location>
        <begin position="963"/>
        <end position="986"/>
    </location>
</feature>
<comment type="subcellular location">
    <subcellularLocation>
        <location evidence="1 15">Membrane</location>
        <topology evidence="1 15">Multi-pass membrane protein</topology>
    </subcellularLocation>
</comment>
<accession>A0A152A4C0</accession>
<evidence type="ECO:0000313" key="19">
    <source>
        <dbReference type="EMBL" id="KYR01098.1"/>
    </source>
</evidence>
<feature type="binding site" evidence="14">
    <location>
        <position position="833"/>
    </location>
    <ligand>
        <name>Mg(2+)</name>
        <dbReference type="ChEBI" id="CHEBI:18420"/>
    </ligand>
</feature>
<feature type="binding site" evidence="13">
    <location>
        <position position="460"/>
    </location>
    <ligand>
        <name>ATP</name>
        <dbReference type="ChEBI" id="CHEBI:30616"/>
    </ligand>
</feature>
<dbReference type="Gene3D" id="2.70.150.10">
    <property type="entry name" value="Calcium-transporting ATPase, cytoplasmic transduction domain A"/>
    <property type="match status" value="1"/>
</dbReference>
<dbReference type="GO" id="GO:0005886">
    <property type="term" value="C:plasma membrane"/>
    <property type="evidence" value="ECO:0007669"/>
    <property type="project" value="TreeGrafter"/>
</dbReference>
<dbReference type="Gene3D" id="3.40.50.1000">
    <property type="entry name" value="HAD superfamily/HAD-like"/>
    <property type="match status" value="1"/>
</dbReference>
<dbReference type="GO" id="GO:0140326">
    <property type="term" value="F:ATPase-coupled intramembrane lipid transporter activity"/>
    <property type="evidence" value="ECO:0007669"/>
    <property type="project" value="UniProtKB-EC"/>
</dbReference>
<evidence type="ECO:0000256" key="1">
    <source>
        <dbReference type="ARBA" id="ARBA00004141"/>
    </source>
</evidence>
<feature type="binding site" evidence="13">
    <location>
        <position position="534"/>
    </location>
    <ligand>
        <name>ATP</name>
        <dbReference type="ChEBI" id="CHEBI:30616"/>
    </ligand>
</feature>
<evidence type="ECO:0000256" key="2">
    <source>
        <dbReference type="ARBA" id="ARBA00008109"/>
    </source>
</evidence>
<dbReference type="FunFam" id="2.70.150.10:FF:000054">
    <property type="entry name" value="Phospholipid-transporting ATPase"/>
    <property type="match status" value="1"/>
</dbReference>
<feature type="transmembrane region" description="Helical" evidence="15">
    <location>
        <begin position="1006"/>
        <end position="1026"/>
    </location>
</feature>
<feature type="transmembrane region" description="Helical" evidence="15">
    <location>
        <begin position="342"/>
        <end position="364"/>
    </location>
</feature>
<dbReference type="EMBL" id="LODT01000011">
    <property type="protein sequence ID" value="KYR01098.1"/>
    <property type="molecule type" value="Genomic_DNA"/>
</dbReference>
<evidence type="ECO:0000259" key="17">
    <source>
        <dbReference type="Pfam" id="PF16209"/>
    </source>
</evidence>
<dbReference type="GO" id="GO:0016887">
    <property type="term" value="F:ATP hydrolysis activity"/>
    <property type="evidence" value="ECO:0007669"/>
    <property type="project" value="InterPro"/>
</dbReference>
<dbReference type="InterPro" id="IPR006539">
    <property type="entry name" value="P-type_ATPase_IV"/>
</dbReference>
<comment type="similarity">
    <text evidence="2 15">Belongs to the cation transport ATPase (P-type) (TC 3.A.3) family. Type IV subfamily.</text>
</comment>
<evidence type="ECO:0000256" key="3">
    <source>
        <dbReference type="ARBA" id="ARBA00022692"/>
    </source>
</evidence>
<name>A0A152A4C0_TIELA</name>
<feature type="binding site" evidence="13">
    <location>
        <position position="833"/>
    </location>
    <ligand>
        <name>ATP</name>
        <dbReference type="ChEBI" id="CHEBI:30616"/>
    </ligand>
</feature>
<evidence type="ECO:0000256" key="6">
    <source>
        <dbReference type="ARBA" id="ARBA00022840"/>
    </source>
</evidence>
<feature type="transmembrane region" description="Helical" evidence="15">
    <location>
        <begin position="1033"/>
        <end position="1052"/>
    </location>
</feature>
<feature type="binding site" evidence="13">
    <location>
        <position position="809"/>
    </location>
    <ligand>
        <name>ATP</name>
        <dbReference type="ChEBI" id="CHEBI:30616"/>
    </ligand>
</feature>
<dbReference type="NCBIfam" id="TIGR01652">
    <property type="entry name" value="ATPase-Plipid"/>
    <property type="match status" value="1"/>
</dbReference>
<feature type="binding site" evidence="13">
    <location>
        <position position="458"/>
    </location>
    <ligand>
        <name>ATP</name>
        <dbReference type="ChEBI" id="CHEBI:30616"/>
    </ligand>
</feature>
<evidence type="ECO:0000256" key="10">
    <source>
        <dbReference type="ARBA" id="ARBA00023136"/>
    </source>
</evidence>
<feature type="transmembrane region" description="Helical" evidence="15">
    <location>
        <begin position="92"/>
        <end position="110"/>
    </location>
</feature>
<evidence type="ECO:0000256" key="16">
    <source>
        <dbReference type="SAM" id="MobiDB-lite"/>
    </source>
</evidence>
<feature type="transmembrane region" description="Helical" evidence="15">
    <location>
        <begin position="291"/>
        <end position="312"/>
    </location>
</feature>
<feature type="region of interest" description="Disordered" evidence="16">
    <location>
        <begin position="406"/>
        <end position="437"/>
    </location>
</feature>
<dbReference type="PRINTS" id="PR00119">
    <property type="entry name" value="CATATPASE"/>
</dbReference>
<evidence type="ECO:0000256" key="13">
    <source>
        <dbReference type="PIRSR" id="PIRSR606539-2"/>
    </source>
</evidence>
<dbReference type="InterPro" id="IPR001757">
    <property type="entry name" value="P_typ_ATPase"/>
</dbReference>
<feature type="transmembrane region" description="Helical" evidence="15">
    <location>
        <begin position="68"/>
        <end position="86"/>
    </location>
</feature>
<evidence type="ECO:0000256" key="9">
    <source>
        <dbReference type="ARBA" id="ARBA00022989"/>
    </source>
</evidence>
<feature type="binding site" evidence="13">
    <location>
        <position position="636"/>
    </location>
    <ligand>
        <name>ATP</name>
        <dbReference type="ChEBI" id="CHEBI:30616"/>
    </ligand>
</feature>
<evidence type="ECO:0000256" key="12">
    <source>
        <dbReference type="PIRSR" id="PIRSR606539-1"/>
    </source>
</evidence>
<feature type="domain" description="P-type ATPase C-terminal" evidence="18">
    <location>
        <begin position="856"/>
        <end position="1101"/>
    </location>
</feature>
<evidence type="ECO:0000256" key="5">
    <source>
        <dbReference type="ARBA" id="ARBA00022741"/>
    </source>
</evidence>
<keyword evidence="5 13" id="KW-0547">Nucleotide-binding</keyword>
<evidence type="ECO:0000256" key="4">
    <source>
        <dbReference type="ARBA" id="ARBA00022723"/>
    </source>
</evidence>
<keyword evidence="7 14" id="KW-0460">Magnesium</keyword>
<dbReference type="Pfam" id="PF16209">
    <property type="entry name" value="PhoLip_ATPase_N"/>
    <property type="match status" value="1"/>
</dbReference>
<evidence type="ECO:0000256" key="14">
    <source>
        <dbReference type="PIRSR" id="PIRSR606539-3"/>
    </source>
</evidence>
<dbReference type="EC" id="7.6.2.1" evidence="15"/>
<feature type="active site" description="4-aspartylphosphate intermediate" evidence="12">
    <location>
        <position position="458"/>
    </location>
</feature>
<feature type="binding site" evidence="13">
    <location>
        <position position="718"/>
    </location>
    <ligand>
        <name>ATP</name>
        <dbReference type="ChEBI" id="CHEBI:30616"/>
    </ligand>
</feature>
<dbReference type="SUPFAM" id="SSF81660">
    <property type="entry name" value="Metal cation-transporting ATPase, ATP-binding domain N"/>
    <property type="match status" value="1"/>
</dbReference>
<dbReference type="OrthoDB" id="377733at2759"/>
<dbReference type="SFLD" id="SFLDF00027">
    <property type="entry name" value="p-type_atpase"/>
    <property type="match status" value="1"/>
</dbReference>
<dbReference type="GO" id="GO:0045332">
    <property type="term" value="P:phospholipid translocation"/>
    <property type="evidence" value="ECO:0007669"/>
    <property type="project" value="TreeGrafter"/>
</dbReference>
<feature type="binding site" evidence="14">
    <location>
        <position position="458"/>
    </location>
    <ligand>
        <name>Mg(2+)</name>
        <dbReference type="ChEBI" id="CHEBI:18420"/>
    </ligand>
</feature>
<dbReference type="Pfam" id="PF13246">
    <property type="entry name" value="Cation_ATPase"/>
    <property type="match status" value="1"/>
</dbReference>
<dbReference type="InterPro" id="IPR032631">
    <property type="entry name" value="P-type_ATPase_N"/>
</dbReference>
<dbReference type="InterPro" id="IPR023298">
    <property type="entry name" value="ATPase_P-typ_TM_dom_sf"/>
</dbReference>
<comment type="caution">
    <text evidence="19">The sequence shown here is derived from an EMBL/GenBank/DDBJ whole genome shotgun (WGS) entry which is preliminary data.</text>
</comment>
<keyword evidence="8 15" id="KW-1278">Translocase</keyword>
<dbReference type="SFLD" id="SFLDG00002">
    <property type="entry name" value="C1.7:_P-type_atpase_like"/>
    <property type="match status" value="1"/>
</dbReference>
<reference evidence="19 20" key="1">
    <citation type="submission" date="2015-12" db="EMBL/GenBank/DDBJ databases">
        <title>Dictyostelia acquired genes for synthesis and detection of signals that induce cell-type specialization by lateral gene transfer from prokaryotes.</title>
        <authorList>
            <person name="Gloeckner G."/>
            <person name="Schaap P."/>
        </authorList>
    </citation>
    <scope>NUCLEOTIDE SEQUENCE [LARGE SCALE GENOMIC DNA]</scope>
    <source>
        <strain evidence="19 20">TK</strain>
    </source>
</reference>
<dbReference type="PANTHER" id="PTHR24092">
    <property type="entry name" value="PROBABLE PHOSPHOLIPID-TRANSPORTING ATPASE"/>
    <property type="match status" value="1"/>
</dbReference>
<evidence type="ECO:0000256" key="15">
    <source>
        <dbReference type="RuleBase" id="RU362033"/>
    </source>
</evidence>
<gene>
    <name evidence="19" type="ORF">DLAC_02198</name>
</gene>
<dbReference type="PANTHER" id="PTHR24092:SF161">
    <property type="entry name" value="PHOSPHOLIPID-TRANSPORTING ATPASE"/>
    <property type="match status" value="1"/>
</dbReference>
<dbReference type="InterPro" id="IPR023214">
    <property type="entry name" value="HAD_sf"/>
</dbReference>
<evidence type="ECO:0000259" key="18">
    <source>
        <dbReference type="Pfam" id="PF16212"/>
    </source>
</evidence>
<feature type="domain" description="P-type ATPase N-terminal" evidence="17">
    <location>
        <begin position="30"/>
        <end position="94"/>
    </location>
</feature>
<feature type="binding site" evidence="13">
    <location>
        <position position="717"/>
    </location>
    <ligand>
        <name>ATP</name>
        <dbReference type="ChEBI" id="CHEBI:30616"/>
    </ligand>
</feature>
<feature type="binding site" evidence="13">
    <location>
        <position position="716"/>
    </location>
    <ligand>
        <name>ATP</name>
        <dbReference type="ChEBI" id="CHEBI:30616"/>
    </ligand>
</feature>
<evidence type="ECO:0000256" key="8">
    <source>
        <dbReference type="ARBA" id="ARBA00022967"/>
    </source>
</evidence>